<dbReference type="InterPro" id="IPR058922">
    <property type="entry name" value="WHD_DRP"/>
</dbReference>
<dbReference type="EMBL" id="HG739100">
    <property type="protein sequence ID" value="CDP05524.1"/>
    <property type="molecule type" value="Genomic_DNA"/>
</dbReference>
<dbReference type="Proteomes" id="UP000295252">
    <property type="component" value="Chromosome III"/>
</dbReference>
<evidence type="ECO:0000256" key="2">
    <source>
        <dbReference type="ARBA" id="ARBA00022840"/>
    </source>
</evidence>
<sequence>MGKNIVAKCKGLPLAIVARLKSCFFYLGAFPEDYKISVRRLIRLWIAEGFIQRTEEKRLEDVTGVRV</sequence>
<gene>
    <name evidence="4" type="ORF">GSCOC_T00020626001</name>
</gene>
<keyword evidence="5" id="KW-1185">Reference proteome</keyword>
<dbReference type="InterPro" id="IPR036388">
    <property type="entry name" value="WH-like_DNA-bd_sf"/>
</dbReference>
<dbReference type="OrthoDB" id="1935686at2759"/>
<dbReference type="GO" id="GO:0098542">
    <property type="term" value="P:defense response to other organism"/>
    <property type="evidence" value="ECO:0007669"/>
    <property type="project" value="TreeGrafter"/>
</dbReference>
<dbReference type="InParanoid" id="A0A068UBF2"/>
<proteinExistence type="predicted"/>
<keyword evidence="2" id="KW-0067">ATP-binding</keyword>
<evidence type="ECO:0000259" key="3">
    <source>
        <dbReference type="Pfam" id="PF23559"/>
    </source>
</evidence>
<evidence type="ECO:0000256" key="1">
    <source>
        <dbReference type="ARBA" id="ARBA00022741"/>
    </source>
</evidence>
<dbReference type="InterPro" id="IPR044974">
    <property type="entry name" value="Disease_R_plants"/>
</dbReference>
<dbReference type="PANTHER" id="PTHR23155:SF1185">
    <property type="entry name" value="DISEASE RESISTANCE RPP8-LIKE PROTEIN 3-RELATED"/>
    <property type="match status" value="1"/>
</dbReference>
<reference evidence="5" key="1">
    <citation type="journal article" date="2014" name="Science">
        <title>The coffee genome provides insight into the convergent evolution of caffeine biosynthesis.</title>
        <authorList>
            <person name="Denoeud F."/>
            <person name="Carretero-Paulet L."/>
            <person name="Dereeper A."/>
            <person name="Droc G."/>
            <person name="Guyot R."/>
            <person name="Pietrella M."/>
            <person name="Zheng C."/>
            <person name="Alberti A."/>
            <person name="Anthony F."/>
            <person name="Aprea G."/>
            <person name="Aury J.M."/>
            <person name="Bento P."/>
            <person name="Bernard M."/>
            <person name="Bocs S."/>
            <person name="Campa C."/>
            <person name="Cenci A."/>
            <person name="Combes M.C."/>
            <person name="Crouzillat D."/>
            <person name="Da Silva C."/>
            <person name="Daddiego L."/>
            <person name="De Bellis F."/>
            <person name="Dussert S."/>
            <person name="Garsmeur O."/>
            <person name="Gayraud T."/>
            <person name="Guignon V."/>
            <person name="Jahn K."/>
            <person name="Jamilloux V."/>
            <person name="Joet T."/>
            <person name="Labadie K."/>
            <person name="Lan T."/>
            <person name="Leclercq J."/>
            <person name="Lepelley M."/>
            <person name="Leroy T."/>
            <person name="Li L.T."/>
            <person name="Librado P."/>
            <person name="Lopez L."/>
            <person name="Munoz A."/>
            <person name="Noel B."/>
            <person name="Pallavicini A."/>
            <person name="Perrotta G."/>
            <person name="Poncet V."/>
            <person name="Pot D."/>
            <person name="Priyono X."/>
            <person name="Rigoreau M."/>
            <person name="Rouard M."/>
            <person name="Rozas J."/>
            <person name="Tranchant-Dubreuil C."/>
            <person name="VanBuren R."/>
            <person name="Zhang Q."/>
            <person name="Andrade A.C."/>
            <person name="Argout X."/>
            <person name="Bertrand B."/>
            <person name="de Kochko A."/>
            <person name="Graziosi G."/>
            <person name="Henry R.J."/>
            <person name="Jayarama X."/>
            <person name="Ming R."/>
            <person name="Nagai C."/>
            <person name="Rounsley S."/>
            <person name="Sankoff D."/>
            <person name="Giuliano G."/>
            <person name="Albert V.A."/>
            <person name="Wincker P."/>
            <person name="Lashermes P."/>
        </authorList>
    </citation>
    <scope>NUCLEOTIDE SEQUENCE [LARGE SCALE GENOMIC DNA]</scope>
    <source>
        <strain evidence="5">cv. DH200-94</strain>
    </source>
</reference>
<dbReference type="Gramene" id="CDP05524">
    <property type="protein sequence ID" value="CDP05524"/>
    <property type="gene ID" value="GSCOC_T00020626001"/>
</dbReference>
<evidence type="ECO:0000313" key="4">
    <source>
        <dbReference type="EMBL" id="CDP05524.1"/>
    </source>
</evidence>
<evidence type="ECO:0000313" key="5">
    <source>
        <dbReference type="Proteomes" id="UP000295252"/>
    </source>
</evidence>
<dbReference type="Gene3D" id="1.10.10.10">
    <property type="entry name" value="Winged helix-like DNA-binding domain superfamily/Winged helix DNA-binding domain"/>
    <property type="match status" value="1"/>
</dbReference>
<protein>
    <recommendedName>
        <fullName evidence="3">Disease resistance protein winged helix domain-containing protein</fullName>
    </recommendedName>
</protein>
<feature type="domain" description="Disease resistance protein winged helix" evidence="3">
    <location>
        <begin position="30"/>
        <end position="62"/>
    </location>
</feature>
<dbReference type="PANTHER" id="PTHR23155">
    <property type="entry name" value="DISEASE RESISTANCE PROTEIN RP"/>
    <property type="match status" value="1"/>
</dbReference>
<dbReference type="AlphaFoldDB" id="A0A068UBF2"/>
<dbReference type="PhylomeDB" id="A0A068UBF2"/>
<accession>A0A068UBF2</accession>
<dbReference type="Pfam" id="PF23559">
    <property type="entry name" value="WHD_DRP"/>
    <property type="match status" value="1"/>
</dbReference>
<keyword evidence="1" id="KW-0547">Nucleotide-binding</keyword>
<organism evidence="4 5">
    <name type="scientific">Coffea canephora</name>
    <name type="common">Robusta coffee</name>
    <dbReference type="NCBI Taxonomy" id="49390"/>
    <lineage>
        <taxon>Eukaryota</taxon>
        <taxon>Viridiplantae</taxon>
        <taxon>Streptophyta</taxon>
        <taxon>Embryophyta</taxon>
        <taxon>Tracheophyta</taxon>
        <taxon>Spermatophyta</taxon>
        <taxon>Magnoliopsida</taxon>
        <taxon>eudicotyledons</taxon>
        <taxon>Gunneridae</taxon>
        <taxon>Pentapetalae</taxon>
        <taxon>asterids</taxon>
        <taxon>lamiids</taxon>
        <taxon>Gentianales</taxon>
        <taxon>Rubiaceae</taxon>
        <taxon>Ixoroideae</taxon>
        <taxon>Gardenieae complex</taxon>
        <taxon>Bertiereae - Coffeeae clade</taxon>
        <taxon>Coffeeae</taxon>
        <taxon>Coffea</taxon>
    </lineage>
</organism>
<name>A0A068UBF2_COFCA</name>
<dbReference type="STRING" id="49390.A0A068UBF2"/>